<evidence type="ECO:0000313" key="3">
    <source>
        <dbReference type="EMBL" id="PZA17633.1"/>
    </source>
</evidence>
<gene>
    <name evidence="3" type="ORF">DNK49_06905</name>
</gene>
<keyword evidence="1" id="KW-0812">Transmembrane</keyword>
<dbReference type="InterPro" id="IPR058208">
    <property type="entry name" value="PACE"/>
</dbReference>
<feature type="transmembrane region" description="Helical" evidence="1">
    <location>
        <begin position="94"/>
        <end position="115"/>
    </location>
</feature>
<evidence type="ECO:0000256" key="1">
    <source>
        <dbReference type="SAM" id="Phobius"/>
    </source>
</evidence>
<evidence type="ECO:0000259" key="2">
    <source>
        <dbReference type="Pfam" id="PF05232"/>
    </source>
</evidence>
<feature type="transmembrane region" description="Helical" evidence="1">
    <location>
        <begin position="21"/>
        <end position="39"/>
    </location>
</feature>
<protein>
    <recommendedName>
        <fullName evidence="2">Chlorhexidine efflux transporter domain-containing protein</fullName>
    </recommendedName>
</protein>
<feature type="transmembrane region" description="Helical" evidence="1">
    <location>
        <begin position="121"/>
        <end position="142"/>
    </location>
</feature>
<dbReference type="InterPro" id="IPR007896">
    <property type="entry name" value="BTP_bacteria"/>
</dbReference>
<feature type="domain" description="Chlorhexidine efflux transporter" evidence="2">
    <location>
        <begin position="13"/>
        <end position="76"/>
    </location>
</feature>
<dbReference type="EMBL" id="QKOE01000003">
    <property type="protein sequence ID" value="PZA17633.1"/>
    <property type="molecule type" value="Genomic_DNA"/>
</dbReference>
<name>A0A323V0L7_9RHOO</name>
<keyword evidence="1" id="KW-0472">Membrane</keyword>
<keyword evidence="4" id="KW-1185">Reference proteome</keyword>
<proteinExistence type="predicted"/>
<organism evidence="3 4">
    <name type="scientific">Parazoarcus communis SWub3 = DSM 12120</name>
    <dbReference type="NCBI Taxonomy" id="1121029"/>
    <lineage>
        <taxon>Bacteria</taxon>
        <taxon>Pseudomonadati</taxon>
        <taxon>Pseudomonadota</taxon>
        <taxon>Betaproteobacteria</taxon>
        <taxon>Rhodocyclales</taxon>
        <taxon>Zoogloeaceae</taxon>
        <taxon>Parazoarcus</taxon>
    </lineage>
</organism>
<keyword evidence="1" id="KW-1133">Transmembrane helix</keyword>
<reference evidence="3 4" key="1">
    <citation type="submission" date="2018-06" db="EMBL/GenBank/DDBJ databases">
        <title>Azoarcus communis strain SWub3 genome.</title>
        <authorList>
            <person name="Zorraquino Salvo V."/>
            <person name="Toubiana D."/>
            <person name="Blumwald E."/>
        </authorList>
    </citation>
    <scope>NUCLEOTIDE SEQUENCE [LARGE SCALE GENOMIC DNA]</scope>
    <source>
        <strain evidence="3 4">SWub3</strain>
    </source>
</reference>
<comment type="caution">
    <text evidence="3">The sequence shown here is derived from an EMBL/GenBank/DDBJ whole genome shotgun (WGS) entry which is preliminary data.</text>
</comment>
<dbReference type="AlphaFoldDB" id="A0A323V0L7"/>
<dbReference type="NCBIfam" id="NF033664">
    <property type="entry name" value="PACE_transport"/>
    <property type="match status" value="1"/>
</dbReference>
<dbReference type="Pfam" id="PF05232">
    <property type="entry name" value="BTP"/>
    <property type="match status" value="2"/>
</dbReference>
<dbReference type="Proteomes" id="UP000248259">
    <property type="component" value="Unassembled WGS sequence"/>
</dbReference>
<evidence type="ECO:0000313" key="4">
    <source>
        <dbReference type="Proteomes" id="UP000248259"/>
    </source>
</evidence>
<accession>A0A323V0L7</accession>
<feature type="transmembrane region" description="Helical" evidence="1">
    <location>
        <begin position="51"/>
        <end position="73"/>
    </location>
</feature>
<feature type="domain" description="Chlorhexidine efflux transporter" evidence="2">
    <location>
        <begin position="85"/>
        <end position="147"/>
    </location>
</feature>
<sequence>MAVSVSTHSPKLRSLRDRLRQIVLFEIGGLVLITPPFAWASGVPLTESIGLLALLALIAAIWNGCFNTGFDWIEGRLTGRTADRRPYRLRCVHAVLFESGLFTLTLPVIVLWTGMGWMEAIVADIALALTYTLYAFLFNLAYDRMFPIEAPAPAHEPSR</sequence>